<dbReference type="EMBL" id="JBHLWP010000009">
    <property type="protein sequence ID" value="MFC0251914.1"/>
    <property type="molecule type" value="Genomic_DNA"/>
</dbReference>
<sequence>MVVMRYDTAQPGLASLNKRTGEPDPAANVNAELFPMDVFREALELTSGMPYARRGPVKLGAQPPASATDGGAQGEPDAEQDTPDAVATVSSAEYAAIVSAYTSKKGDLSYELINKDFIQFAKSNRFVADMVAQRASVDDIVDHIVMAKLQSITGNSALTTAQTRLIVEMLDEVSPRHVFRELKDEIRKMLGASKV</sequence>
<dbReference type="RefSeq" id="WP_379678741.1">
    <property type="nucleotide sequence ID" value="NZ_JBHLWP010000009.1"/>
</dbReference>
<keyword evidence="3" id="KW-1185">Reference proteome</keyword>
<reference evidence="2 3" key="1">
    <citation type="submission" date="2024-09" db="EMBL/GenBank/DDBJ databases">
        <authorList>
            <person name="Sun Q."/>
            <person name="Mori K."/>
        </authorList>
    </citation>
    <scope>NUCLEOTIDE SEQUENCE [LARGE SCALE GENOMIC DNA]</scope>
    <source>
        <strain evidence="2 3">CCM 7792</strain>
    </source>
</reference>
<name>A0ABV6FEG9_9BURK</name>
<evidence type="ECO:0000313" key="2">
    <source>
        <dbReference type="EMBL" id="MFC0251914.1"/>
    </source>
</evidence>
<evidence type="ECO:0000256" key="1">
    <source>
        <dbReference type="SAM" id="MobiDB-lite"/>
    </source>
</evidence>
<comment type="caution">
    <text evidence="2">The sequence shown here is derived from an EMBL/GenBank/DDBJ whole genome shotgun (WGS) entry which is preliminary data.</text>
</comment>
<accession>A0ABV6FEG9</accession>
<gene>
    <name evidence="2" type="ORF">ACFFJK_08440</name>
</gene>
<feature type="region of interest" description="Disordered" evidence="1">
    <location>
        <begin position="54"/>
        <end position="85"/>
    </location>
</feature>
<dbReference type="Proteomes" id="UP001589773">
    <property type="component" value="Unassembled WGS sequence"/>
</dbReference>
<organism evidence="2 3">
    <name type="scientific">Massilia consociata</name>
    <dbReference type="NCBI Taxonomy" id="760117"/>
    <lineage>
        <taxon>Bacteria</taxon>
        <taxon>Pseudomonadati</taxon>
        <taxon>Pseudomonadota</taxon>
        <taxon>Betaproteobacteria</taxon>
        <taxon>Burkholderiales</taxon>
        <taxon>Oxalobacteraceae</taxon>
        <taxon>Telluria group</taxon>
        <taxon>Massilia</taxon>
    </lineage>
</organism>
<protein>
    <submittedName>
        <fullName evidence="2">Uncharacterized protein</fullName>
    </submittedName>
</protein>
<proteinExistence type="predicted"/>
<evidence type="ECO:0000313" key="3">
    <source>
        <dbReference type="Proteomes" id="UP001589773"/>
    </source>
</evidence>